<sequence>MTGLSTASVNTFVGLLPSPHVTSTSRVFRPLRAFSHANARRQKIWAVTCRAEDHDIVSAESALRRRQLLHLAAAASVGTLWPLTARAQSSGARQALLDAIAAKKGDDEVIAALRKLAEENPTPSPAKSPTIFGEWKLLWASSNAEVSRVLKLPIPAKSTQLLGKEFVGDEGRGANLIDIGKGTVVVRLSSAAVPDEKDDTTVVIGPPFYLEAKVAGFKIPIQDTQPGGGRKSILGNELNYFRQLYVESSGKPGDLRVSEVYAGDPAVKGSIFVHERV</sequence>
<dbReference type="EMBL" id="JALJOT010000011">
    <property type="protein sequence ID" value="KAK9905949.1"/>
    <property type="molecule type" value="Genomic_DNA"/>
</dbReference>
<reference evidence="1 2" key="1">
    <citation type="journal article" date="2024" name="Nat. Commun.">
        <title>Phylogenomics reveals the evolutionary origins of lichenization in chlorophyte algae.</title>
        <authorList>
            <person name="Puginier C."/>
            <person name="Libourel C."/>
            <person name="Otte J."/>
            <person name="Skaloud P."/>
            <person name="Haon M."/>
            <person name="Grisel S."/>
            <person name="Petersen M."/>
            <person name="Berrin J.G."/>
            <person name="Delaux P.M."/>
            <person name="Dal Grande F."/>
            <person name="Keller J."/>
        </authorList>
    </citation>
    <scope>NUCLEOTIDE SEQUENCE [LARGE SCALE GENOMIC DNA]</scope>
    <source>
        <strain evidence="1 2">SAG 216-7</strain>
    </source>
</reference>
<keyword evidence="2" id="KW-1185">Reference proteome</keyword>
<comment type="caution">
    <text evidence="1">The sequence shown here is derived from an EMBL/GenBank/DDBJ whole genome shotgun (WGS) entry which is preliminary data.</text>
</comment>
<organism evidence="1 2">
    <name type="scientific">Coccomyxa subellipsoidea</name>
    <dbReference type="NCBI Taxonomy" id="248742"/>
    <lineage>
        <taxon>Eukaryota</taxon>
        <taxon>Viridiplantae</taxon>
        <taxon>Chlorophyta</taxon>
        <taxon>core chlorophytes</taxon>
        <taxon>Trebouxiophyceae</taxon>
        <taxon>Trebouxiophyceae incertae sedis</taxon>
        <taxon>Coccomyxaceae</taxon>
        <taxon>Coccomyxa</taxon>
    </lineage>
</organism>
<name>A0ABR2YIR5_9CHLO</name>
<gene>
    <name evidence="1" type="ORF">WJX75_009393</name>
</gene>
<evidence type="ECO:0000313" key="2">
    <source>
        <dbReference type="Proteomes" id="UP001491310"/>
    </source>
</evidence>
<protein>
    <recommendedName>
        <fullName evidence="3">Plastid lipid-associated protein/fibrillin conserved domain-containing protein</fullName>
    </recommendedName>
</protein>
<accession>A0ABR2YIR5</accession>
<evidence type="ECO:0000313" key="1">
    <source>
        <dbReference type="EMBL" id="KAK9905949.1"/>
    </source>
</evidence>
<proteinExistence type="predicted"/>
<evidence type="ECO:0008006" key="3">
    <source>
        <dbReference type="Google" id="ProtNLM"/>
    </source>
</evidence>
<dbReference type="Proteomes" id="UP001491310">
    <property type="component" value="Unassembled WGS sequence"/>
</dbReference>